<comment type="caution">
    <text evidence="1">The sequence shown here is derived from an EMBL/GenBank/DDBJ whole genome shotgun (WGS) entry which is preliminary data.</text>
</comment>
<accession>A0A512AI91</accession>
<dbReference type="Proteomes" id="UP000321464">
    <property type="component" value="Unassembled WGS sequence"/>
</dbReference>
<proteinExistence type="predicted"/>
<sequence>MIDPELAQAAIQKRHEPLLANIDLIEIDRLEPPQRRWTGNRRLCQQCCEQRGMAFERAGEWVEEQGQCHVVKGRTS</sequence>
<gene>
    <name evidence="1" type="ORF">NSE01_12340</name>
</gene>
<reference evidence="1 2" key="1">
    <citation type="submission" date="2019-07" db="EMBL/GenBank/DDBJ databases">
        <title>Whole genome shotgun sequence of Novosphingobium sediminis NBRC 106119.</title>
        <authorList>
            <person name="Hosoyama A."/>
            <person name="Uohara A."/>
            <person name="Ohji S."/>
            <person name="Ichikawa N."/>
        </authorList>
    </citation>
    <scope>NUCLEOTIDE SEQUENCE [LARGE SCALE GENOMIC DNA]</scope>
    <source>
        <strain evidence="1 2">NBRC 106119</strain>
    </source>
</reference>
<evidence type="ECO:0000313" key="1">
    <source>
        <dbReference type="EMBL" id="GEN99401.1"/>
    </source>
</evidence>
<name>A0A512AI91_9SPHN</name>
<dbReference type="AlphaFoldDB" id="A0A512AI91"/>
<evidence type="ECO:0000313" key="2">
    <source>
        <dbReference type="Proteomes" id="UP000321464"/>
    </source>
</evidence>
<keyword evidence="2" id="KW-1185">Reference proteome</keyword>
<organism evidence="1 2">
    <name type="scientific">Novosphingobium sediminis</name>
    <dbReference type="NCBI Taxonomy" id="707214"/>
    <lineage>
        <taxon>Bacteria</taxon>
        <taxon>Pseudomonadati</taxon>
        <taxon>Pseudomonadota</taxon>
        <taxon>Alphaproteobacteria</taxon>
        <taxon>Sphingomonadales</taxon>
        <taxon>Sphingomonadaceae</taxon>
        <taxon>Novosphingobium</taxon>
    </lineage>
</organism>
<dbReference type="EMBL" id="BJYR01000008">
    <property type="protein sequence ID" value="GEN99401.1"/>
    <property type="molecule type" value="Genomic_DNA"/>
</dbReference>
<protein>
    <submittedName>
        <fullName evidence="1">Uncharacterized protein</fullName>
    </submittedName>
</protein>